<dbReference type="Pfam" id="PF11326">
    <property type="entry name" value="PANTS-like"/>
    <property type="match status" value="1"/>
</dbReference>
<reference evidence="2 3" key="1">
    <citation type="submission" date="2013-07" db="EMBL/GenBank/DDBJ databases">
        <title>The Genome Sequence of Kwoniella mangroviensis CBS10435.</title>
        <authorList>
            <consortium name="The Broad Institute Genome Sequencing Platform"/>
            <person name="Cuomo C."/>
            <person name="Litvintseva A."/>
            <person name="Chen Y."/>
            <person name="Heitman J."/>
            <person name="Sun S."/>
            <person name="Springer D."/>
            <person name="Dromer F."/>
            <person name="Young S.K."/>
            <person name="Zeng Q."/>
            <person name="Gargeya S."/>
            <person name="Fitzgerald M."/>
            <person name="Abouelleil A."/>
            <person name="Alvarado L."/>
            <person name="Berlin A.M."/>
            <person name="Chapman S.B."/>
            <person name="Dewar J."/>
            <person name="Goldberg J."/>
            <person name="Griggs A."/>
            <person name="Gujja S."/>
            <person name="Hansen M."/>
            <person name="Howarth C."/>
            <person name="Imamovic A."/>
            <person name="Larimer J."/>
            <person name="McCowan C."/>
            <person name="Murphy C."/>
            <person name="Pearson M."/>
            <person name="Priest M."/>
            <person name="Roberts A."/>
            <person name="Saif S."/>
            <person name="Shea T."/>
            <person name="Sykes S."/>
            <person name="Wortman J."/>
            <person name="Nusbaum C."/>
            <person name="Birren B."/>
        </authorList>
    </citation>
    <scope>NUCLEOTIDE SEQUENCE [LARGE SCALE GENOMIC DNA]</scope>
    <source>
        <strain evidence="2 3">CBS 10435</strain>
    </source>
</reference>
<evidence type="ECO:0008006" key="4">
    <source>
        <dbReference type="Google" id="ProtNLM"/>
    </source>
</evidence>
<feature type="region of interest" description="Disordered" evidence="1">
    <location>
        <begin position="1"/>
        <end position="27"/>
    </location>
</feature>
<sequence>MAWSIFTNPFGASSSSSASSSTQHIEAETHADVLPAPTLTPPAPQVNKYETVLQDEEKYQEVQYPTTEHVPGCMTLLDEFLMCYALAPQLRSMYRYGEFRDCTWKWEDFKYCLSLKADDEEMRRKLWIKRRAEWWAKRRVDGSSEDVWDVRSEPPKNFPPLVTEEITSESSTT</sequence>
<gene>
    <name evidence="2" type="ORF">L486_06242</name>
</gene>
<proteinExistence type="predicted"/>
<protein>
    <recommendedName>
        <fullName evidence="4">Early meiotic induction protein 1</fullName>
    </recommendedName>
</protein>
<dbReference type="Proteomes" id="UP000092583">
    <property type="component" value="Unassembled WGS sequence"/>
</dbReference>
<dbReference type="STRING" id="1331196.A0A1B9ILK4"/>
<reference evidence="3" key="2">
    <citation type="submission" date="2013-12" db="EMBL/GenBank/DDBJ databases">
        <title>Evolution of pathogenesis and genome organization in the Tremellales.</title>
        <authorList>
            <person name="Cuomo C."/>
            <person name="Litvintseva A."/>
            <person name="Heitman J."/>
            <person name="Chen Y."/>
            <person name="Sun S."/>
            <person name="Springer D."/>
            <person name="Dromer F."/>
            <person name="Young S."/>
            <person name="Zeng Q."/>
            <person name="Chapman S."/>
            <person name="Gujja S."/>
            <person name="Saif S."/>
            <person name="Birren B."/>
        </authorList>
    </citation>
    <scope>NUCLEOTIDE SEQUENCE [LARGE SCALE GENOMIC DNA]</scope>
    <source>
        <strain evidence="3">CBS 10435</strain>
    </source>
</reference>
<feature type="region of interest" description="Disordered" evidence="1">
    <location>
        <begin position="146"/>
        <end position="173"/>
    </location>
</feature>
<evidence type="ECO:0000313" key="2">
    <source>
        <dbReference type="EMBL" id="OCF56301.1"/>
    </source>
</evidence>
<dbReference type="AlphaFoldDB" id="A0A1B9ILK4"/>
<keyword evidence="3" id="KW-1185">Reference proteome</keyword>
<organism evidence="2 3">
    <name type="scientific">Kwoniella mangroviensis CBS 10435</name>
    <dbReference type="NCBI Taxonomy" id="1331196"/>
    <lineage>
        <taxon>Eukaryota</taxon>
        <taxon>Fungi</taxon>
        <taxon>Dikarya</taxon>
        <taxon>Basidiomycota</taxon>
        <taxon>Agaricomycotina</taxon>
        <taxon>Tremellomycetes</taxon>
        <taxon>Tremellales</taxon>
        <taxon>Cryptococcaceae</taxon>
        <taxon>Kwoniella</taxon>
    </lineage>
</organism>
<accession>A0A1B9ILK4</accession>
<feature type="compositionally biased region" description="Polar residues" evidence="1">
    <location>
        <begin position="1"/>
        <end position="11"/>
    </location>
</feature>
<feature type="compositionally biased region" description="Low complexity" evidence="1">
    <location>
        <begin position="163"/>
        <end position="173"/>
    </location>
</feature>
<name>A0A1B9ILK4_9TREE</name>
<dbReference type="EMBL" id="KV700091">
    <property type="protein sequence ID" value="OCF56301.1"/>
    <property type="molecule type" value="Genomic_DNA"/>
</dbReference>
<dbReference type="OrthoDB" id="2017405at2759"/>
<dbReference type="InterPro" id="IPR021475">
    <property type="entry name" value="Pants/Emi1-like"/>
</dbReference>
<feature type="compositionally biased region" description="Low complexity" evidence="1">
    <location>
        <begin position="12"/>
        <end position="21"/>
    </location>
</feature>
<evidence type="ECO:0000256" key="1">
    <source>
        <dbReference type="SAM" id="MobiDB-lite"/>
    </source>
</evidence>
<dbReference type="PANTHER" id="PTHR28052:SF1">
    <property type="entry name" value="UPF0545 PROTEIN C22ORF39"/>
    <property type="match status" value="1"/>
</dbReference>
<evidence type="ECO:0000313" key="3">
    <source>
        <dbReference type="Proteomes" id="UP000092583"/>
    </source>
</evidence>
<dbReference type="PANTHER" id="PTHR28052">
    <property type="entry name" value="UPF0545 PROTEIN C22ORF39"/>
    <property type="match status" value="1"/>
</dbReference>